<dbReference type="Pfam" id="PF00069">
    <property type="entry name" value="Pkinase"/>
    <property type="match status" value="1"/>
</dbReference>
<keyword evidence="3" id="KW-0418">Kinase</keyword>
<accession>A0A0K1EP97</accession>
<dbReference type="Gene3D" id="1.10.510.10">
    <property type="entry name" value="Transferase(Phosphotransferase) domain 1"/>
    <property type="match status" value="1"/>
</dbReference>
<name>A0A0K1EP97_CHOCO</name>
<dbReference type="PROSITE" id="PS50011">
    <property type="entry name" value="PROTEIN_KINASE_DOM"/>
    <property type="match status" value="1"/>
</dbReference>
<dbReference type="GO" id="GO:0004674">
    <property type="term" value="F:protein serine/threonine kinase activity"/>
    <property type="evidence" value="ECO:0007669"/>
    <property type="project" value="TreeGrafter"/>
</dbReference>
<dbReference type="OrthoDB" id="5514810at2"/>
<evidence type="ECO:0000256" key="3">
    <source>
        <dbReference type="ARBA" id="ARBA00022777"/>
    </source>
</evidence>
<keyword evidence="1" id="KW-0808">Transferase</keyword>
<organism evidence="7 8">
    <name type="scientific">Chondromyces crocatus</name>
    <dbReference type="NCBI Taxonomy" id="52"/>
    <lineage>
        <taxon>Bacteria</taxon>
        <taxon>Pseudomonadati</taxon>
        <taxon>Myxococcota</taxon>
        <taxon>Polyangia</taxon>
        <taxon>Polyangiales</taxon>
        <taxon>Polyangiaceae</taxon>
        <taxon>Chondromyces</taxon>
    </lineage>
</organism>
<proteinExistence type="predicted"/>
<evidence type="ECO:0000313" key="7">
    <source>
        <dbReference type="EMBL" id="AKT42448.1"/>
    </source>
</evidence>
<reference evidence="7 8" key="1">
    <citation type="submission" date="2015-07" db="EMBL/GenBank/DDBJ databases">
        <title>Genome analysis of myxobacterium Chondromyces crocatus Cm c5 reveals a high potential for natural compound synthesis and the genetic basis for the loss of fruiting body formation.</title>
        <authorList>
            <person name="Zaburannyi N."/>
            <person name="Bunk B."/>
            <person name="Maier J."/>
            <person name="Overmann J."/>
            <person name="Mueller R."/>
        </authorList>
    </citation>
    <scope>NUCLEOTIDE SEQUENCE [LARGE SCALE GENOMIC DNA]</scope>
    <source>
        <strain evidence="7 8">Cm c5</strain>
    </source>
</reference>
<sequence>MPDAMKPGDVLADRFELERPGPPMHGGSGASTASSSVASVTLWRARDRVSGEPCAVKVIAALTPEARERFEREMSLRAALEHPVLARYVAHGVTDEGHGYVATEWLDGVDLRTWLARSALKIADALALVTRVGDALAEAHARGLVHGALTPTNLFLPGGNASDVKLLDLGSARGAARPLVTTSGLAPGGPLYLSPEQAQGDPSIDARSDVFSLGCVLYECLAGRPAFDGAYALAATAKVVFAIPPSVRRLVAEVPAPVDALVARMLSKARDARPADGAALRDLVDDLLNPRDSISPVSSVPPSVESWGYLGDALTAAATHPGQQKLIWLVVALGDGDTTGAPNVPERVASVLGAFNAHAQRLHDGSVVVRIEHERGGTTPSPQDVGALAAATSEDDPAHEQRRHGMILGMLRRARMQAHGGERAARCGLAVRTALQGRPAALTLVPPSRPGEWLSGPAIDLAARLLDRGVRAGVQGIILDEESAELLSVDRFSLLKSPGGLIELRGEWTPQSSPSS</sequence>
<evidence type="ECO:0000256" key="5">
    <source>
        <dbReference type="SAM" id="MobiDB-lite"/>
    </source>
</evidence>
<feature type="domain" description="Protein kinase" evidence="6">
    <location>
        <begin position="17"/>
        <end position="288"/>
    </location>
</feature>
<protein>
    <recommendedName>
        <fullName evidence="6">Protein kinase domain-containing protein</fullName>
    </recommendedName>
</protein>
<dbReference type="STRING" id="52.CMC5_066740"/>
<dbReference type="Proteomes" id="UP000067626">
    <property type="component" value="Chromosome"/>
</dbReference>
<keyword evidence="2" id="KW-0547">Nucleotide-binding</keyword>
<dbReference type="CDD" id="cd14014">
    <property type="entry name" value="STKc_PknB_like"/>
    <property type="match status" value="1"/>
</dbReference>
<dbReference type="RefSeq" id="WP_082363002.1">
    <property type="nucleotide sequence ID" value="NZ_CP012159.1"/>
</dbReference>
<dbReference type="PATRIC" id="fig|52.7.peg.7331"/>
<evidence type="ECO:0000256" key="4">
    <source>
        <dbReference type="ARBA" id="ARBA00022840"/>
    </source>
</evidence>
<dbReference type="SMART" id="SM00220">
    <property type="entry name" value="S_TKc"/>
    <property type="match status" value="1"/>
</dbReference>
<gene>
    <name evidence="7" type="ORF">CMC5_066740</name>
</gene>
<evidence type="ECO:0000256" key="1">
    <source>
        <dbReference type="ARBA" id="ARBA00022679"/>
    </source>
</evidence>
<dbReference type="EMBL" id="CP012159">
    <property type="protein sequence ID" value="AKT42448.1"/>
    <property type="molecule type" value="Genomic_DNA"/>
</dbReference>
<evidence type="ECO:0000313" key="8">
    <source>
        <dbReference type="Proteomes" id="UP000067626"/>
    </source>
</evidence>
<keyword evidence="4" id="KW-0067">ATP-binding</keyword>
<dbReference type="InterPro" id="IPR011009">
    <property type="entry name" value="Kinase-like_dom_sf"/>
</dbReference>
<dbReference type="GO" id="GO:0005524">
    <property type="term" value="F:ATP binding"/>
    <property type="evidence" value="ECO:0007669"/>
    <property type="project" value="UniProtKB-KW"/>
</dbReference>
<dbReference type="Gene3D" id="3.30.200.20">
    <property type="entry name" value="Phosphorylase Kinase, domain 1"/>
    <property type="match status" value="1"/>
</dbReference>
<keyword evidence="8" id="KW-1185">Reference proteome</keyword>
<dbReference type="KEGG" id="ccro:CMC5_066740"/>
<evidence type="ECO:0000256" key="2">
    <source>
        <dbReference type="ARBA" id="ARBA00022741"/>
    </source>
</evidence>
<dbReference type="InterPro" id="IPR000719">
    <property type="entry name" value="Prot_kinase_dom"/>
</dbReference>
<dbReference type="AlphaFoldDB" id="A0A0K1EP97"/>
<dbReference type="SUPFAM" id="SSF56112">
    <property type="entry name" value="Protein kinase-like (PK-like)"/>
    <property type="match status" value="1"/>
</dbReference>
<dbReference type="PANTHER" id="PTHR43289:SF6">
    <property type="entry name" value="SERINE_THREONINE-PROTEIN KINASE NEKL-3"/>
    <property type="match status" value="1"/>
</dbReference>
<evidence type="ECO:0000259" key="6">
    <source>
        <dbReference type="PROSITE" id="PS50011"/>
    </source>
</evidence>
<feature type="region of interest" description="Disordered" evidence="5">
    <location>
        <begin position="375"/>
        <end position="400"/>
    </location>
</feature>
<dbReference type="PANTHER" id="PTHR43289">
    <property type="entry name" value="MITOGEN-ACTIVATED PROTEIN KINASE KINASE KINASE 20-RELATED"/>
    <property type="match status" value="1"/>
</dbReference>